<protein>
    <recommendedName>
        <fullName evidence="4">Permuted papain-like amidase enzyme, YaeF/YiiX, C92 family</fullName>
    </recommendedName>
</protein>
<evidence type="ECO:0008006" key="4">
    <source>
        <dbReference type="Google" id="ProtNLM"/>
    </source>
</evidence>
<evidence type="ECO:0000313" key="3">
    <source>
        <dbReference type="Proteomes" id="UP000438914"/>
    </source>
</evidence>
<keyword evidence="3" id="KW-1185">Reference proteome</keyword>
<dbReference type="InterPro" id="IPR024453">
    <property type="entry name" value="Peptidase_C92"/>
</dbReference>
<dbReference type="RefSeq" id="WP_154533956.1">
    <property type="nucleotide sequence ID" value="NZ_VUNG01000013.1"/>
</dbReference>
<dbReference type="Proteomes" id="UP000438914">
    <property type="component" value="Unassembled WGS sequence"/>
</dbReference>
<name>A0A7K0KEU1_9BACT</name>
<dbReference type="Pfam" id="PF05708">
    <property type="entry name" value="Peptidase_C92"/>
    <property type="match status" value="1"/>
</dbReference>
<proteinExistence type="predicted"/>
<evidence type="ECO:0000256" key="1">
    <source>
        <dbReference type="SAM" id="Phobius"/>
    </source>
</evidence>
<accession>A0A7K0KEU1</accession>
<dbReference type="EMBL" id="VUNG01000013">
    <property type="protein sequence ID" value="MST84368.1"/>
    <property type="molecule type" value="Genomic_DNA"/>
</dbReference>
<dbReference type="SUPFAM" id="SSF54001">
    <property type="entry name" value="Cysteine proteinases"/>
    <property type="match status" value="1"/>
</dbReference>
<dbReference type="Gene3D" id="3.90.1720.10">
    <property type="entry name" value="endopeptidase domain like (from Nostoc punctiforme)"/>
    <property type="match status" value="1"/>
</dbReference>
<evidence type="ECO:0000313" key="2">
    <source>
        <dbReference type="EMBL" id="MST84368.1"/>
    </source>
</evidence>
<gene>
    <name evidence="2" type="ORF">FYJ73_06750</name>
</gene>
<comment type="caution">
    <text evidence="2">The sequence shown here is derived from an EMBL/GenBank/DDBJ whole genome shotgun (WGS) entry which is preliminary data.</text>
</comment>
<keyword evidence="1" id="KW-0472">Membrane</keyword>
<dbReference type="InterPro" id="IPR038765">
    <property type="entry name" value="Papain-like_cys_pep_sf"/>
</dbReference>
<sequence>MSSNASICRLSLSHWNVALPIGWIWLVCLAMILVSCGEREEERSILPDDFALCAGDVVFRRGEGIASHVVLATDANGNYSHVGIVVDYAERRMIVHAVPGEPDFDGDVDRVKMDTPEKFFSYKNASKGEVCRTKDSSIAQRAADVALRIYRRGTLFDDKFDDQDTSKMYCTELIVYAYRHAGIDLTEGRRHKIDLPIIKAACILPSDIYASRHLKTMIKFHQ</sequence>
<keyword evidence="1" id="KW-0812">Transmembrane</keyword>
<keyword evidence="1" id="KW-1133">Transmembrane helix</keyword>
<organism evidence="2 3">
    <name type="scientific">Hallella mizrahii</name>
    <dbReference type="NCBI Taxonomy" id="2606637"/>
    <lineage>
        <taxon>Bacteria</taxon>
        <taxon>Pseudomonadati</taxon>
        <taxon>Bacteroidota</taxon>
        <taxon>Bacteroidia</taxon>
        <taxon>Bacteroidales</taxon>
        <taxon>Prevotellaceae</taxon>
        <taxon>Hallella</taxon>
    </lineage>
</organism>
<dbReference type="AlphaFoldDB" id="A0A7K0KEU1"/>
<feature type="transmembrane region" description="Helical" evidence="1">
    <location>
        <begin position="12"/>
        <end position="34"/>
    </location>
</feature>
<reference evidence="2 3" key="1">
    <citation type="submission" date="2019-08" db="EMBL/GenBank/DDBJ databases">
        <title>In-depth cultivation of the pig gut microbiome towards novel bacterial diversity and tailored functional studies.</title>
        <authorList>
            <person name="Wylensek D."/>
            <person name="Hitch T.C.A."/>
            <person name="Clavel T."/>
        </authorList>
    </citation>
    <scope>NUCLEOTIDE SEQUENCE [LARGE SCALE GENOMIC DNA]</scope>
    <source>
        <strain evidence="2 3">LKV-178-WT-2A</strain>
    </source>
</reference>